<dbReference type="Pfam" id="PF00565">
    <property type="entry name" value="SNase"/>
    <property type="match status" value="1"/>
</dbReference>
<dbReference type="PANTHER" id="PTHR12302">
    <property type="entry name" value="EBNA2 BINDING PROTEIN P100"/>
    <property type="match status" value="1"/>
</dbReference>
<evidence type="ECO:0000313" key="3">
    <source>
        <dbReference type="Proteomes" id="UP001241605"/>
    </source>
</evidence>
<dbReference type="EMBL" id="CP124616">
    <property type="protein sequence ID" value="WGW02295.1"/>
    <property type="molecule type" value="Genomic_DNA"/>
</dbReference>
<name>A0ABY8QCL2_9RHOB</name>
<dbReference type="Gene3D" id="2.40.50.90">
    <property type="match status" value="1"/>
</dbReference>
<organism evidence="2 3">
    <name type="scientific">Tropicibacter oceani</name>
    <dbReference type="NCBI Taxonomy" id="3058420"/>
    <lineage>
        <taxon>Bacteria</taxon>
        <taxon>Pseudomonadati</taxon>
        <taxon>Pseudomonadota</taxon>
        <taxon>Alphaproteobacteria</taxon>
        <taxon>Rhodobacterales</taxon>
        <taxon>Roseobacteraceae</taxon>
        <taxon>Tropicibacter</taxon>
    </lineage>
</organism>
<gene>
    <name evidence="2" type="ORF">QF118_10035</name>
</gene>
<keyword evidence="3" id="KW-1185">Reference proteome</keyword>
<dbReference type="PANTHER" id="PTHR12302:SF26">
    <property type="entry name" value="BLR1266 PROTEIN"/>
    <property type="match status" value="1"/>
</dbReference>
<dbReference type="PROSITE" id="PS50830">
    <property type="entry name" value="TNASE_3"/>
    <property type="match status" value="1"/>
</dbReference>
<evidence type="ECO:0000313" key="2">
    <source>
        <dbReference type="EMBL" id="WGW02295.1"/>
    </source>
</evidence>
<dbReference type="RefSeq" id="WP_282298929.1">
    <property type="nucleotide sequence ID" value="NZ_CP124616.1"/>
</dbReference>
<evidence type="ECO:0000259" key="1">
    <source>
        <dbReference type="PROSITE" id="PS50830"/>
    </source>
</evidence>
<dbReference type="SMART" id="SM00318">
    <property type="entry name" value="SNc"/>
    <property type="match status" value="1"/>
</dbReference>
<dbReference type="InterPro" id="IPR035437">
    <property type="entry name" value="SNase_OB-fold_sf"/>
</dbReference>
<reference evidence="2 3" key="1">
    <citation type="submission" date="2023-05" db="EMBL/GenBank/DDBJ databases">
        <title>YMD87, complete Genome.</title>
        <authorList>
            <person name="Zhang J."/>
            <person name="Xu X."/>
        </authorList>
    </citation>
    <scope>NUCLEOTIDE SEQUENCE [LARGE SCALE GENOMIC DNA]</scope>
    <source>
        <strain evidence="2 3">YMD87</strain>
    </source>
</reference>
<accession>A0ABY8QCL2</accession>
<proteinExistence type="predicted"/>
<dbReference type="Proteomes" id="UP001241605">
    <property type="component" value="Chromosome"/>
</dbReference>
<dbReference type="InterPro" id="IPR016071">
    <property type="entry name" value="Staphylococal_nuclease_OB-fold"/>
</dbReference>
<feature type="domain" description="TNase-like" evidence="1">
    <location>
        <begin position="16"/>
        <end position="153"/>
    </location>
</feature>
<protein>
    <submittedName>
        <fullName evidence="2">Thermonuclease family protein</fullName>
    </submittedName>
</protein>
<dbReference type="SUPFAM" id="SSF50199">
    <property type="entry name" value="Staphylococcal nuclease"/>
    <property type="match status" value="1"/>
</dbReference>
<sequence>MLLSQPALADVAGKIRVIDGDTIEIAGTRLRLHGIDAPESDQMCGGEGAPMWPCGSWASGEVRARYNDRIAHCEALDMDRYGRTVARCVVDGQDMGQALVQGGLAFAYLKYSVDYAADERDAAQAGRGLHAVGVQSPDAFRTASRRAHQLWNARGGPEDCTIKGNISQKDQRIYHVPGQRWYADTRINTDAGERWFCTEAEARAAGWRRAHQ</sequence>